<dbReference type="OrthoDB" id="9447539at2759"/>
<dbReference type="InterPro" id="IPR017452">
    <property type="entry name" value="GPCR_Rhodpsn_7TM"/>
</dbReference>
<feature type="transmembrane region" description="Helical" evidence="11">
    <location>
        <begin position="57"/>
        <end position="75"/>
    </location>
</feature>
<dbReference type="PROSITE" id="PS50262">
    <property type="entry name" value="G_PROTEIN_RECEP_F1_2"/>
    <property type="match status" value="1"/>
</dbReference>
<comment type="similarity">
    <text evidence="10">Belongs to the G-protein coupled receptor 1 family.</text>
</comment>
<evidence type="ECO:0000259" key="12">
    <source>
        <dbReference type="PROSITE" id="PS50262"/>
    </source>
</evidence>
<feature type="transmembrane region" description="Helical" evidence="11">
    <location>
        <begin position="95"/>
        <end position="113"/>
    </location>
</feature>
<evidence type="ECO:0000256" key="3">
    <source>
        <dbReference type="ARBA" id="ARBA00022692"/>
    </source>
</evidence>
<comment type="subcellular location">
    <subcellularLocation>
        <location evidence="1">Cell membrane</location>
        <topology evidence="1">Multi-pass membrane protein</topology>
    </subcellularLocation>
</comment>
<accession>A0A9Q1DL79</accession>
<feature type="transmembrane region" description="Helical" evidence="11">
    <location>
        <begin position="221"/>
        <end position="242"/>
    </location>
</feature>
<evidence type="ECO:0000256" key="11">
    <source>
        <dbReference type="SAM" id="Phobius"/>
    </source>
</evidence>
<evidence type="ECO:0000256" key="8">
    <source>
        <dbReference type="ARBA" id="ARBA00023180"/>
    </source>
</evidence>
<name>A0A9Q1DL79_CONCO</name>
<keyword evidence="9 10" id="KW-0807">Transducer</keyword>
<dbReference type="Proteomes" id="UP001152803">
    <property type="component" value="Unassembled WGS sequence"/>
</dbReference>
<organism evidence="13 14">
    <name type="scientific">Conger conger</name>
    <name type="common">Conger eel</name>
    <name type="synonym">Muraena conger</name>
    <dbReference type="NCBI Taxonomy" id="82655"/>
    <lineage>
        <taxon>Eukaryota</taxon>
        <taxon>Metazoa</taxon>
        <taxon>Chordata</taxon>
        <taxon>Craniata</taxon>
        <taxon>Vertebrata</taxon>
        <taxon>Euteleostomi</taxon>
        <taxon>Actinopterygii</taxon>
        <taxon>Neopterygii</taxon>
        <taxon>Teleostei</taxon>
        <taxon>Anguilliformes</taxon>
        <taxon>Congridae</taxon>
        <taxon>Conger</taxon>
    </lineage>
</organism>
<keyword evidence="2" id="KW-1003">Cell membrane</keyword>
<dbReference type="GO" id="GO:0005886">
    <property type="term" value="C:plasma membrane"/>
    <property type="evidence" value="ECO:0007669"/>
    <property type="project" value="UniProtKB-SubCell"/>
</dbReference>
<keyword evidence="7 10" id="KW-0675">Receptor</keyword>
<evidence type="ECO:0000256" key="6">
    <source>
        <dbReference type="ARBA" id="ARBA00023136"/>
    </source>
</evidence>
<evidence type="ECO:0000256" key="2">
    <source>
        <dbReference type="ARBA" id="ARBA00022475"/>
    </source>
</evidence>
<dbReference type="GO" id="GO:0004930">
    <property type="term" value="F:G protein-coupled receptor activity"/>
    <property type="evidence" value="ECO:0007669"/>
    <property type="project" value="UniProtKB-KW"/>
</dbReference>
<feature type="transmembrane region" description="Helical" evidence="11">
    <location>
        <begin position="24"/>
        <end position="45"/>
    </location>
</feature>
<dbReference type="PANTHER" id="PTHR24232:SF56">
    <property type="entry name" value="G-PROTEIN COUPLED RECEPTOR 55"/>
    <property type="match status" value="1"/>
</dbReference>
<dbReference type="PROSITE" id="PS00237">
    <property type="entry name" value="G_PROTEIN_RECEP_F1_1"/>
    <property type="match status" value="1"/>
</dbReference>
<dbReference type="FunFam" id="1.20.1070.10:FF:000142">
    <property type="entry name" value="G protein-coupled receptor 55"/>
    <property type="match status" value="1"/>
</dbReference>
<evidence type="ECO:0000313" key="13">
    <source>
        <dbReference type="EMBL" id="KAJ8274585.1"/>
    </source>
</evidence>
<proteinExistence type="inferred from homology"/>
<feature type="transmembrane region" description="Helical" evidence="11">
    <location>
        <begin position="134"/>
        <end position="156"/>
    </location>
</feature>
<feature type="domain" description="G-protein coupled receptors family 1 profile" evidence="12">
    <location>
        <begin position="37"/>
        <end position="282"/>
    </location>
</feature>
<keyword evidence="14" id="KW-1185">Reference proteome</keyword>
<gene>
    <name evidence="13" type="ORF">COCON_G00092100</name>
</gene>
<dbReference type="PRINTS" id="PR00237">
    <property type="entry name" value="GPCRRHODOPSN"/>
</dbReference>
<reference evidence="13" key="1">
    <citation type="journal article" date="2023" name="Science">
        <title>Genome structures resolve the early diversification of teleost fishes.</title>
        <authorList>
            <person name="Parey E."/>
            <person name="Louis A."/>
            <person name="Montfort J."/>
            <person name="Bouchez O."/>
            <person name="Roques C."/>
            <person name="Iampietro C."/>
            <person name="Lluch J."/>
            <person name="Castinel A."/>
            <person name="Donnadieu C."/>
            <person name="Desvignes T."/>
            <person name="Floi Bucao C."/>
            <person name="Jouanno E."/>
            <person name="Wen M."/>
            <person name="Mejri S."/>
            <person name="Dirks R."/>
            <person name="Jansen H."/>
            <person name="Henkel C."/>
            <person name="Chen W.J."/>
            <person name="Zahm M."/>
            <person name="Cabau C."/>
            <person name="Klopp C."/>
            <person name="Thompson A.W."/>
            <person name="Robinson-Rechavi M."/>
            <person name="Braasch I."/>
            <person name="Lecointre G."/>
            <person name="Bobe J."/>
            <person name="Postlethwait J.H."/>
            <person name="Berthelot C."/>
            <person name="Roest Crollius H."/>
            <person name="Guiguen Y."/>
        </authorList>
    </citation>
    <scope>NUCLEOTIDE SEQUENCE</scope>
    <source>
        <strain evidence="13">Concon-B</strain>
    </source>
</reference>
<keyword evidence="6 11" id="KW-0472">Membrane</keyword>
<dbReference type="SUPFAM" id="SSF81321">
    <property type="entry name" value="Family A G protein-coupled receptor-like"/>
    <property type="match status" value="1"/>
</dbReference>
<comment type="caution">
    <text evidence="13">The sequence shown here is derived from an EMBL/GenBank/DDBJ whole genome shotgun (WGS) entry which is preliminary data.</text>
</comment>
<evidence type="ECO:0000256" key="9">
    <source>
        <dbReference type="ARBA" id="ARBA00023224"/>
    </source>
</evidence>
<dbReference type="GO" id="GO:0007200">
    <property type="term" value="P:phospholipase C-activating G protein-coupled receptor signaling pathway"/>
    <property type="evidence" value="ECO:0007669"/>
    <property type="project" value="TreeGrafter"/>
</dbReference>
<dbReference type="Gene3D" id="1.20.1070.10">
    <property type="entry name" value="Rhodopsin 7-helix transmembrane proteins"/>
    <property type="match status" value="1"/>
</dbReference>
<dbReference type="EMBL" id="JAFJMO010000006">
    <property type="protein sequence ID" value="KAJ8274585.1"/>
    <property type="molecule type" value="Genomic_DNA"/>
</dbReference>
<protein>
    <recommendedName>
        <fullName evidence="12">G-protein coupled receptors family 1 profile domain-containing protein</fullName>
    </recommendedName>
</protein>
<evidence type="ECO:0000256" key="7">
    <source>
        <dbReference type="ARBA" id="ARBA00023170"/>
    </source>
</evidence>
<evidence type="ECO:0000256" key="4">
    <source>
        <dbReference type="ARBA" id="ARBA00022989"/>
    </source>
</evidence>
<dbReference type="AlphaFoldDB" id="A0A9Q1DL79"/>
<dbReference type="InterPro" id="IPR000276">
    <property type="entry name" value="GPCR_Rhodpsn"/>
</dbReference>
<keyword evidence="5 10" id="KW-0297">G-protein coupled receptor</keyword>
<keyword evidence="8" id="KW-0325">Glycoprotein</keyword>
<keyword evidence="3 10" id="KW-0812">Transmembrane</keyword>
<dbReference type="Pfam" id="PF00001">
    <property type="entry name" value="7tm_1"/>
    <property type="match status" value="1"/>
</dbReference>
<dbReference type="PANTHER" id="PTHR24232">
    <property type="entry name" value="G-PROTEIN COUPLED RECEPTOR"/>
    <property type="match status" value="1"/>
</dbReference>
<evidence type="ECO:0000256" key="10">
    <source>
        <dbReference type="RuleBase" id="RU000688"/>
    </source>
</evidence>
<keyword evidence="4 11" id="KW-1133">Transmembrane helix</keyword>
<evidence type="ECO:0000256" key="1">
    <source>
        <dbReference type="ARBA" id="ARBA00004651"/>
    </source>
</evidence>
<evidence type="ECO:0000256" key="5">
    <source>
        <dbReference type="ARBA" id="ARBA00023040"/>
    </source>
</evidence>
<sequence>MASSVNMSECNLTDMDDKMNTVRLVIYIPIFICGAILNVIALVVFCFQLKKWNVSTIYMTNLVLMDLLLLFSLPFRMYNSEWAADKRLLCSFLESLYFVSIYGSIYTITCISIDRYIGISHALWFKVLRSPRKALLVCATIWALVFGATAPVYGFHTGDTGDFRCFHGFSDKGWNLALIACLQVFGFLLPAAVLVACSTLVVRKIHRSNKSSQKNQACVRVIYSGLVAFLVPFTPSHLAILLQFFVRRGAITDCRLQANISVFVQLAMTLANITCCLDGVCYYFVTKEVRNSSGSFRRSFNQWRNTSDIQNSFDLGTQGIERAVSRGQESSVVKIPGE</sequence>
<dbReference type="GO" id="GO:0035025">
    <property type="term" value="P:positive regulation of Rho protein signal transduction"/>
    <property type="evidence" value="ECO:0007669"/>
    <property type="project" value="TreeGrafter"/>
</dbReference>
<feature type="transmembrane region" description="Helical" evidence="11">
    <location>
        <begin position="176"/>
        <end position="201"/>
    </location>
</feature>
<evidence type="ECO:0000313" key="14">
    <source>
        <dbReference type="Proteomes" id="UP001152803"/>
    </source>
</evidence>